<reference evidence="1" key="1">
    <citation type="journal article" date="2015" name="Nature">
        <title>Complex archaea that bridge the gap between prokaryotes and eukaryotes.</title>
        <authorList>
            <person name="Spang A."/>
            <person name="Saw J.H."/>
            <person name="Jorgensen S.L."/>
            <person name="Zaremba-Niedzwiedzka K."/>
            <person name="Martijn J."/>
            <person name="Lind A.E."/>
            <person name="van Eijk R."/>
            <person name="Schleper C."/>
            <person name="Guy L."/>
            <person name="Ettema T.J."/>
        </authorList>
    </citation>
    <scope>NUCLEOTIDE SEQUENCE</scope>
</reference>
<dbReference type="InterPro" id="IPR010064">
    <property type="entry name" value="HK97-gp10_tail"/>
</dbReference>
<gene>
    <name evidence="1" type="ORF">LCGC14_1074220</name>
</gene>
<name>A0A0F9QN39_9ZZZZ</name>
<dbReference type="EMBL" id="LAZR01004651">
    <property type="protein sequence ID" value="KKN06738.1"/>
    <property type="molecule type" value="Genomic_DNA"/>
</dbReference>
<evidence type="ECO:0000313" key="1">
    <source>
        <dbReference type="EMBL" id="KKN06738.1"/>
    </source>
</evidence>
<proteinExistence type="predicted"/>
<dbReference type="AlphaFoldDB" id="A0A0F9QN39"/>
<comment type="caution">
    <text evidence="1">The sequence shown here is derived from an EMBL/GenBank/DDBJ whole genome shotgun (WGS) entry which is preliminary data.</text>
</comment>
<organism evidence="1">
    <name type="scientific">marine sediment metagenome</name>
    <dbReference type="NCBI Taxonomy" id="412755"/>
    <lineage>
        <taxon>unclassified sequences</taxon>
        <taxon>metagenomes</taxon>
        <taxon>ecological metagenomes</taxon>
    </lineage>
</organism>
<sequence>MARNPNKRIMGNQKRFGPGTIAYMVELQGVNVLSDHFIGMALAAQDFFPQLLDVTADIGVERARELVPVLTGDTYRSINSDPGVMSKGQKGEWSIRYGPTTFYSPFLEYGTRFMSPRPFMIPSGDLAEVVFIQSILAFLQLFDTNNAGRGFGAGNPVAGQALRDPRVQGSISGVRNLLYSQVKFLGDVSVFGGREFLGPVRGRMLFLAKGLGDVSSVMRGALNQRITRRLQGRAFGRLQGFGAASLSHSQSYSGFPGGEGGRRIYQRSVGRVSSVGLGRLSSFEFGG</sequence>
<accession>A0A0F9QN39</accession>
<dbReference type="NCBIfam" id="TIGR01725">
    <property type="entry name" value="phge_HK97_gp10"/>
    <property type="match status" value="1"/>
</dbReference>
<protein>
    <submittedName>
        <fullName evidence="1">Uncharacterized protein</fullName>
    </submittedName>
</protein>